<feature type="region of interest" description="Disordered" evidence="1">
    <location>
        <begin position="1"/>
        <end position="58"/>
    </location>
</feature>
<sequence>RSMPGAQKSEQRPLRSQSPNLVGSLSLPPRVGPPYSAPDGPITTVSSASSSSKSSKSSKSLLTGAAGVFVMCGLPLGCSATKFASPEPPEKRRIWAVALDTVTVVGIDASARLEPAAKHTTRRSNIIIRGICSE</sequence>
<protein>
    <submittedName>
        <fullName evidence="2">Uncharacterized protein</fullName>
    </submittedName>
</protein>
<evidence type="ECO:0000313" key="2">
    <source>
        <dbReference type="EMBL" id="ETL82395.1"/>
    </source>
</evidence>
<dbReference type="AlphaFoldDB" id="W2KDC1"/>
<gene>
    <name evidence="2" type="ORF">L917_17426</name>
</gene>
<organism evidence="2">
    <name type="scientific">Phytophthora nicotianae</name>
    <name type="common">Potato buckeye rot agent</name>
    <name type="synonym">Phytophthora parasitica</name>
    <dbReference type="NCBI Taxonomy" id="4792"/>
    <lineage>
        <taxon>Eukaryota</taxon>
        <taxon>Sar</taxon>
        <taxon>Stramenopiles</taxon>
        <taxon>Oomycota</taxon>
        <taxon>Peronosporomycetes</taxon>
        <taxon>Peronosporales</taxon>
        <taxon>Peronosporaceae</taxon>
        <taxon>Phytophthora</taxon>
    </lineage>
</organism>
<dbReference type="Proteomes" id="UP000054423">
    <property type="component" value="Unassembled WGS sequence"/>
</dbReference>
<dbReference type="EMBL" id="KI682240">
    <property type="protein sequence ID" value="ETL82395.1"/>
    <property type="molecule type" value="Genomic_DNA"/>
</dbReference>
<feature type="non-terminal residue" evidence="2">
    <location>
        <position position="1"/>
    </location>
</feature>
<feature type="compositionally biased region" description="Polar residues" evidence="1">
    <location>
        <begin position="14"/>
        <end position="23"/>
    </location>
</feature>
<accession>W2KDC1</accession>
<name>W2KDC1_PHYNI</name>
<reference evidence="2" key="1">
    <citation type="submission" date="2013-11" db="EMBL/GenBank/DDBJ databases">
        <title>The Genome Sequence of Phytophthora parasitica CHvinca01.</title>
        <authorList>
            <consortium name="The Broad Institute Genomics Platform"/>
            <person name="Russ C."/>
            <person name="Tyler B."/>
            <person name="Panabieres F."/>
            <person name="Shan W."/>
            <person name="Tripathy S."/>
            <person name="Grunwald N."/>
            <person name="Machado M."/>
            <person name="Johnson C.S."/>
            <person name="Arredondo F."/>
            <person name="Hong C."/>
            <person name="Coffey M."/>
            <person name="Young S.K."/>
            <person name="Zeng Q."/>
            <person name="Gargeya S."/>
            <person name="Fitzgerald M."/>
            <person name="Abouelleil A."/>
            <person name="Alvarado L."/>
            <person name="Chapman S.B."/>
            <person name="Gainer-Dewar J."/>
            <person name="Goldberg J."/>
            <person name="Griggs A."/>
            <person name="Gujja S."/>
            <person name="Hansen M."/>
            <person name="Howarth C."/>
            <person name="Imamovic A."/>
            <person name="Ireland A."/>
            <person name="Larimer J."/>
            <person name="McCowan C."/>
            <person name="Murphy C."/>
            <person name="Pearson M."/>
            <person name="Poon T.W."/>
            <person name="Priest M."/>
            <person name="Roberts A."/>
            <person name="Saif S."/>
            <person name="Shea T."/>
            <person name="Sykes S."/>
            <person name="Wortman J."/>
            <person name="Nusbaum C."/>
            <person name="Birren B."/>
        </authorList>
    </citation>
    <scope>NUCLEOTIDE SEQUENCE [LARGE SCALE GENOMIC DNA]</scope>
    <source>
        <strain evidence="2">CHvinca01</strain>
    </source>
</reference>
<evidence type="ECO:0000256" key="1">
    <source>
        <dbReference type="SAM" id="MobiDB-lite"/>
    </source>
</evidence>
<feature type="compositionally biased region" description="Low complexity" evidence="1">
    <location>
        <begin position="46"/>
        <end position="58"/>
    </location>
</feature>
<proteinExistence type="predicted"/>